<dbReference type="EMBL" id="VSSQ01048059">
    <property type="protein sequence ID" value="MPN02098.1"/>
    <property type="molecule type" value="Genomic_DNA"/>
</dbReference>
<protein>
    <submittedName>
        <fullName evidence="1">Uncharacterized protein</fullName>
    </submittedName>
</protein>
<evidence type="ECO:0000313" key="1">
    <source>
        <dbReference type="EMBL" id="MPN02098.1"/>
    </source>
</evidence>
<organism evidence="1">
    <name type="scientific">bioreactor metagenome</name>
    <dbReference type="NCBI Taxonomy" id="1076179"/>
    <lineage>
        <taxon>unclassified sequences</taxon>
        <taxon>metagenomes</taxon>
        <taxon>ecological metagenomes</taxon>
    </lineage>
</organism>
<sequence>MARPRPVPPYFRVVEVSACSKGRNRRSSCSGARPMPVSVTSKRTCRRLLSRESRRALNMTLPRSVNLMALLPRLINICPRRSGSPDKRRLASSSGMSMCSCKPLSAAAWLSKPDTLPKTALRSIGICSSSRCSASIFEISRISLMTPSKCLEAPITLFSWSACLASTVRRRARSVIPMMAFIGVRNSWLILARNALFARLAASAASLAICSATVRSATSSSRWSR</sequence>
<name>A0A645EJA4_9ZZZZ</name>
<gene>
    <name evidence="1" type="ORF">SDC9_149311</name>
</gene>
<dbReference type="AlphaFoldDB" id="A0A645EJA4"/>
<proteinExistence type="predicted"/>
<reference evidence="1" key="1">
    <citation type="submission" date="2019-08" db="EMBL/GenBank/DDBJ databases">
        <authorList>
            <person name="Kucharzyk K."/>
            <person name="Murdoch R.W."/>
            <person name="Higgins S."/>
            <person name="Loffler F."/>
        </authorList>
    </citation>
    <scope>NUCLEOTIDE SEQUENCE</scope>
</reference>
<accession>A0A645EJA4</accession>
<comment type="caution">
    <text evidence="1">The sequence shown here is derived from an EMBL/GenBank/DDBJ whole genome shotgun (WGS) entry which is preliminary data.</text>
</comment>